<dbReference type="Gene3D" id="3.40.50.300">
    <property type="entry name" value="P-loop containing nucleotide triphosphate hydrolases"/>
    <property type="match status" value="1"/>
</dbReference>
<dbReference type="PANTHER" id="PTHR13696:SF52">
    <property type="entry name" value="PARA FAMILY PROTEIN CT_582"/>
    <property type="match status" value="1"/>
</dbReference>
<comment type="similarity">
    <text evidence="1">Belongs to the ParA family.</text>
</comment>
<evidence type="ECO:0000256" key="1">
    <source>
        <dbReference type="ARBA" id="ARBA00006976"/>
    </source>
</evidence>
<dbReference type="RefSeq" id="WP_102198327.1">
    <property type="nucleotide sequence ID" value="NZ_CAUPDS010000004.1"/>
</dbReference>
<comment type="subunit">
    <text evidence="3">Dimerizes in the presence of ATP but not ADP; ATP-binding is required for double-stranded (ds)DNA-binding. Interacts with DnaA.</text>
</comment>
<comment type="catalytic activity">
    <reaction evidence="2">
        <text>ATP + H2O = ADP + phosphate + H(+)</text>
        <dbReference type="Rhea" id="RHEA:13065"/>
        <dbReference type="ChEBI" id="CHEBI:15377"/>
        <dbReference type="ChEBI" id="CHEBI:15378"/>
        <dbReference type="ChEBI" id="CHEBI:30616"/>
        <dbReference type="ChEBI" id="CHEBI:43474"/>
        <dbReference type="ChEBI" id="CHEBI:456216"/>
    </reaction>
</comment>
<evidence type="ECO:0000313" key="7">
    <source>
        <dbReference type="EMBL" id="PMC81003.1"/>
    </source>
</evidence>
<evidence type="ECO:0000256" key="5">
    <source>
        <dbReference type="SAM" id="MobiDB-lite"/>
    </source>
</evidence>
<dbReference type="InterPro" id="IPR050678">
    <property type="entry name" value="DNA_Partitioning_ATPase"/>
</dbReference>
<accession>A0A2N6UHB6</accession>
<evidence type="ECO:0000259" key="6">
    <source>
        <dbReference type="Pfam" id="PF13614"/>
    </source>
</evidence>
<dbReference type="EMBL" id="PNHP01000005">
    <property type="protein sequence ID" value="PMC81003.1"/>
    <property type="molecule type" value="Genomic_DNA"/>
</dbReference>
<evidence type="ECO:0000256" key="2">
    <source>
        <dbReference type="ARBA" id="ARBA00049360"/>
    </source>
</evidence>
<feature type="compositionally biased region" description="Basic and acidic residues" evidence="5">
    <location>
        <begin position="258"/>
        <end position="272"/>
    </location>
</feature>
<dbReference type="AlphaFoldDB" id="A0A2N6UHB6"/>
<organism evidence="7 8">
    <name type="scientific">Anaerococcus hydrogenalis</name>
    <dbReference type="NCBI Taxonomy" id="33029"/>
    <lineage>
        <taxon>Bacteria</taxon>
        <taxon>Bacillati</taxon>
        <taxon>Bacillota</taxon>
        <taxon>Tissierellia</taxon>
        <taxon>Tissierellales</taxon>
        <taxon>Peptoniphilaceae</taxon>
        <taxon>Anaerococcus</taxon>
    </lineage>
</organism>
<proteinExistence type="inferred from homology"/>
<dbReference type="Proteomes" id="UP000235658">
    <property type="component" value="Unassembled WGS sequence"/>
</dbReference>
<dbReference type="GeneID" id="84578996"/>
<evidence type="ECO:0000256" key="4">
    <source>
        <dbReference type="ARBA" id="ARBA00071824"/>
    </source>
</evidence>
<dbReference type="CDD" id="cd02042">
    <property type="entry name" value="ParAB_family"/>
    <property type="match status" value="1"/>
</dbReference>
<evidence type="ECO:0000256" key="3">
    <source>
        <dbReference type="ARBA" id="ARBA00062323"/>
    </source>
</evidence>
<gene>
    <name evidence="7" type="ORF">CJ192_07340</name>
</gene>
<feature type="compositionally biased region" description="Basic and acidic residues" evidence="5">
    <location>
        <begin position="284"/>
        <end position="327"/>
    </location>
</feature>
<sequence>MKTISIFNQKGGVGKTTSVVNLAVALSKLGKKVLVIDFDPQANTTTGLGLDRNQVEKSIYKMFYEEDYKDYIVKTDDGPYLIASENSLSGLEVELVSLDEEERLKMLYQIIEEIKKDFDLILIDCPPSLGLLSLNALVASDSIIIPIQTEYYALEGVSELLKTYNTVKNSIKEDLEIEGILLCMFDQRTNLSYEVVEEVKSYFKDKVFATMIPRNIKLAEAPSFGKSAIVYDENSKGARAYMDLARELIDNNSKGTIKKPDKSDKSETKKVSQENSEELLENNPEDKTEDKEIVKDKSEDKEIVKDKKEDKSVKDKIEKSEEADHGLVHKNKFSFNENKLLNNEKRD</sequence>
<feature type="region of interest" description="Disordered" evidence="5">
    <location>
        <begin position="252"/>
        <end position="347"/>
    </location>
</feature>
<evidence type="ECO:0000313" key="8">
    <source>
        <dbReference type="Proteomes" id="UP000235658"/>
    </source>
</evidence>
<dbReference type="Pfam" id="PF13614">
    <property type="entry name" value="AAA_31"/>
    <property type="match status" value="1"/>
</dbReference>
<dbReference type="InterPro" id="IPR027417">
    <property type="entry name" value="P-loop_NTPase"/>
</dbReference>
<dbReference type="SUPFAM" id="SSF52540">
    <property type="entry name" value="P-loop containing nucleoside triphosphate hydrolases"/>
    <property type="match status" value="1"/>
</dbReference>
<protein>
    <recommendedName>
        <fullName evidence="4">Sporulation initiation inhibitor protein Soj</fullName>
    </recommendedName>
</protein>
<name>A0A2N6UHB6_9FIRM</name>
<dbReference type="InterPro" id="IPR025669">
    <property type="entry name" value="AAA_dom"/>
</dbReference>
<dbReference type="PANTHER" id="PTHR13696">
    <property type="entry name" value="P-LOOP CONTAINING NUCLEOSIDE TRIPHOSPHATE HYDROLASE"/>
    <property type="match status" value="1"/>
</dbReference>
<feature type="domain" description="AAA" evidence="6">
    <location>
        <begin position="1"/>
        <end position="177"/>
    </location>
</feature>
<dbReference type="FunFam" id="3.40.50.300:FF:000285">
    <property type="entry name" value="Sporulation initiation inhibitor Soj"/>
    <property type="match status" value="1"/>
</dbReference>
<comment type="caution">
    <text evidence="7">The sequence shown here is derived from an EMBL/GenBank/DDBJ whole genome shotgun (WGS) entry which is preliminary data.</text>
</comment>
<reference evidence="7 8" key="1">
    <citation type="submission" date="2017-09" db="EMBL/GenBank/DDBJ databases">
        <title>Bacterial strain isolated from the female urinary microbiota.</title>
        <authorList>
            <person name="Thomas-White K."/>
            <person name="Kumar N."/>
            <person name="Forster S."/>
            <person name="Putonti C."/>
            <person name="Lawley T."/>
            <person name="Wolfe A.J."/>
        </authorList>
    </citation>
    <scope>NUCLEOTIDE SEQUENCE [LARGE SCALE GENOMIC DNA]</scope>
    <source>
        <strain evidence="7 8">UMB0204</strain>
    </source>
</reference>